<organism evidence="1">
    <name type="scientific">Anguilla anguilla</name>
    <name type="common">European freshwater eel</name>
    <name type="synonym">Muraena anguilla</name>
    <dbReference type="NCBI Taxonomy" id="7936"/>
    <lineage>
        <taxon>Eukaryota</taxon>
        <taxon>Metazoa</taxon>
        <taxon>Chordata</taxon>
        <taxon>Craniata</taxon>
        <taxon>Vertebrata</taxon>
        <taxon>Euteleostomi</taxon>
        <taxon>Actinopterygii</taxon>
        <taxon>Neopterygii</taxon>
        <taxon>Teleostei</taxon>
        <taxon>Anguilliformes</taxon>
        <taxon>Anguillidae</taxon>
        <taxon>Anguilla</taxon>
    </lineage>
</organism>
<evidence type="ECO:0000313" key="1">
    <source>
        <dbReference type="EMBL" id="JAI07131.1"/>
    </source>
</evidence>
<dbReference type="EMBL" id="GBXM01001447">
    <property type="protein sequence ID" value="JAI07131.1"/>
    <property type="molecule type" value="Transcribed_RNA"/>
</dbReference>
<proteinExistence type="predicted"/>
<reference evidence="1" key="1">
    <citation type="submission" date="2014-11" db="EMBL/GenBank/DDBJ databases">
        <authorList>
            <person name="Amaro Gonzalez C."/>
        </authorList>
    </citation>
    <scope>NUCLEOTIDE SEQUENCE</scope>
</reference>
<protein>
    <submittedName>
        <fullName evidence="1">Uncharacterized protein</fullName>
    </submittedName>
</protein>
<sequence length="33" mass="4014">MSILSYEIYRSQVRKLQILRTCVSKVFYAQYLL</sequence>
<dbReference type="AlphaFoldDB" id="A0A0E9XZ44"/>
<reference evidence="1" key="2">
    <citation type="journal article" date="2015" name="Fish Shellfish Immunol.">
        <title>Early steps in the European eel (Anguilla anguilla)-Vibrio vulnificus interaction in the gills: Role of the RtxA13 toxin.</title>
        <authorList>
            <person name="Callol A."/>
            <person name="Pajuelo D."/>
            <person name="Ebbesson L."/>
            <person name="Teles M."/>
            <person name="MacKenzie S."/>
            <person name="Amaro C."/>
        </authorList>
    </citation>
    <scope>NUCLEOTIDE SEQUENCE</scope>
</reference>
<accession>A0A0E9XZ44</accession>
<name>A0A0E9XZ44_ANGAN</name>